<sequence length="171" mass="19261">MLLVSHYPQVPLATSNAATDAARVDNQLRPPIIPPSEATKGHEERAFNPQHERTADEPQIQSRLQQRVEERQQQHQGSQQEQQQRHAGEQQQSRQAPSRPLKIPAKQHAALSRKDIKVRSDTRSPQPKTNQGTSPQAGMPEQFYRTIAAHVSEFYAGRTAPEEEPALSAWI</sequence>
<feature type="region of interest" description="Disordered" evidence="1">
    <location>
        <begin position="18"/>
        <end position="141"/>
    </location>
</feature>
<evidence type="ECO:0000313" key="2">
    <source>
        <dbReference type="EMBL" id="QSX29984.1"/>
    </source>
</evidence>
<name>A0A974XKH7_9GAMM</name>
<dbReference type="Proteomes" id="UP000663281">
    <property type="component" value="Chromosome"/>
</dbReference>
<dbReference type="EMBL" id="CP071504">
    <property type="protein sequence ID" value="QSX29984.1"/>
    <property type="molecule type" value="Genomic_DNA"/>
</dbReference>
<feature type="compositionally biased region" description="Basic and acidic residues" evidence="1">
    <location>
        <begin position="39"/>
        <end position="56"/>
    </location>
</feature>
<proteinExistence type="predicted"/>
<evidence type="ECO:0000313" key="3">
    <source>
        <dbReference type="Proteomes" id="UP000663281"/>
    </source>
</evidence>
<accession>A0A974XKH7</accession>
<organism evidence="2 3">
    <name type="scientific">Shewanella cyperi</name>
    <dbReference type="NCBI Taxonomy" id="2814292"/>
    <lineage>
        <taxon>Bacteria</taxon>
        <taxon>Pseudomonadati</taxon>
        <taxon>Pseudomonadota</taxon>
        <taxon>Gammaproteobacteria</taxon>
        <taxon>Alteromonadales</taxon>
        <taxon>Shewanellaceae</taxon>
        <taxon>Shewanella</taxon>
    </lineage>
</organism>
<feature type="compositionally biased region" description="Polar residues" evidence="1">
    <location>
        <begin position="123"/>
        <end position="136"/>
    </location>
</feature>
<keyword evidence="3" id="KW-1185">Reference proteome</keyword>
<evidence type="ECO:0000256" key="1">
    <source>
        <dbReference type="SAM" id="MobiDB-lite"/>
    </source>
</evidence>
<reference evidence="2 3" key="1">
    <citation type="submission" date="2021-03" db="EMBL/GenBank/DDBJ databases">
        <title>Novel species identification of genus Shewanella.</title>
        <authorList>
            <person name="Liu G."/>
            <person name="Zhang Q."/>
        </authorList>
    </citation>
    <scope>NUCLEOTIDE SEQUENCE [LARGE SCALE GENOMIC DNA]</scope>
    <source>
        <strain evidence="2 3">FJAT-53726</strain>
    </source>
</reference>
<gene>
    <name evidence="2" type="ORF">JYB88_17700</name>
</gene>
<dbReference type="AlphaFoldDB" id="A0A974XKH7"/>
<protein>
    <submittedName>
        <fullName evidence="2">Uncharacterized protein</fullName>
    </submittedName>
</protein>
<dbReference type="KEGG" id="scyp:JYB88_17700"/>
<feature type="compositionally biased region" description="Basic and acidic residues" evidence="1">
    <location>
        <begin position="112"/>
        <end position="122"/>
    </location>
</feature>
<dbReference type="RefSeq" id="WP_207324982.1">
    <property type="nucleotide sequence ID" value="NZ_CP071504.1"/>
</dbReference>